<evidence type="ECO:0000256" key="2">
    <source>
        <dbReference type="ARBA" id="ARBA00023015"/>
    </source>
</evidence>
<dbReference type="PANTHER" id="PTHR31636">
    <property type="entry name" value="OSJNBA0084A10.13 PROTEIN-RELATED"/>
    <property type="match status" value="1"/>
</dbReference>
<feature type="compositionally biased region" description="Basic and acidic residues" evidence="6">
    <location>
        <begin position="229"/>
        <end position="244"/>
    </location>
</feature>
<dbReference type="GO" id="GO:0005634">
    <property type="term" value="C:nucleus"/>
    <property type="evidence" value="ECO:0007669"/>
    <property type="project" value="UniProtKB-SubCell"/>
</dbReference>
<keyword evidence="8" id="KW-1185">Reference proteome</keyword>
<evidence type="ECO:0000256" key="3">
    <source>
        <dbReference type="ARBA" id="ARBA00023163"/>
    </source>
</evidence>
<evidence type="ECO:0000313" key="7">
    <source>
        <dbReference type="EMBL" id="CAL1411355.1"/>
    </source>
</evidence>
<feature type="region of interest" description="Disordered" evidence="6">
    <location>
        <begin position="222"/>
        <end position="244"/>
    </location>
</feature>
<sequence length="244" mass="26521">MLHSLLLQSPISPNSAPSSMKTKRVDRDLAGDDNPSVKRANFSADEQSEPAEEDPSSSAAAVSVVEGGESIGLRLLGLLLQCAECVAMDNLDNATDLLPKISDLSSPLRLFPSTRRRVLRPRAPGSRGQLLLRHLQPPNLQEPDDESMTQSQKFFIAFQSYNSISPLITFSHFTANQDIFQALDGEHGWNGGRGSREAKRGRNVAGTNQILRLEVGERKMVEVEGSGKSTREIGRDDGGIGDGR</sequence>
<proteinExistence type="inferred from homology"/>
<evidence type="ECO:0000256" key="1">
    <source>
        <dbReference type="ARBA" id="ARBA00004123"/>
    </source>
</evidence>
<evidence type="ECO:0000313" key="8">
    <source>
        <dbReference type="Proteomes" id="UP001497516"/>
    </source>
</evidence>
<accession>A0AAV2GPU2</accession>
<comment type="similarity">
    <text evidence="5">Belongs to the GRAS family.</text>
</comment>
<organism evidence="7 8">
    <name type="scientific">Linum trigynum</name>
    <dbReference type="NCBI Taxonomy" id="586398"/>
    <lineage>
        <taxon>Eukaryota</taxon>
        <taxon>Viridiplantae</taxon>
        <taxon>Streptophyta</taxon>
        <taxon>Embryophyta</taxon>
        <taxon>Tracheophyta</taxon>
        <taxon>Spermatophyta</taxon>
        <taxon>Magnoliopsida</taxon>
        <taxon>eudicotyledons</taxon>
        <taxon>Gunneridae</taxon>
        <taxon>Pentapetalae</taxon>
        <taxon>rosids</taxon>
        <taxon>fabids</taxon>
        <taxon>Malpighiales</taxon>
        <taxon>Linaceae</taxon>
        <taxon>Linum</taxon>
    </lineage>
</organism>
<dbReference type="PROSITE" id="PS50985">
    <property type="entry name" value="GRAS"/>
    <property type="match status" value="1"/>
</dbReference>
<keyword evidence="3" id="KW-0804">Transcription</keyword>
<feature type="short sequence motif" description="LxCxE motif" evidence="5">
    <location>
        <begin position="80"/>
        <end position="84"/>
    </location>
</feature>
<gene>
    <name evidence="7" type="ORF">LTRI10_LOCUS50720</name>
</gene>
<dbReference type="EMBL" id="OZ034822">
    <property type="protein sequence ID" value="CAL1411355.1"/>
    <property type="molecule type" value="Genomic_DNA"/>
</dbReference>
<dbReference type="Pfam" id="PF03514">
    <property type="entry name" value="GRAS"/>
    <property type="match status" value="1"/>
</dbReference>
<comment type="subcellular location">
    <subcellularLocation>
        <location evidence="1">Nucleus</location>
    </subcellularLocation>
</comment>
<keyword evidence="4" id="KW-0539">Nucleus</keyword>
<dbReference type="Proteomes" id="UP001497516">
    <property type="component" value="Chromosome 9"/>
</dbReference>
<feature type="region of interest" description="Disordered" evidence="6">
    <location>
        <begin position="1"/>
        <end position="62"/>
    </location>
</feature>
<feature type="compositionally biased region" description="Polar residues" evidence="6">
    <location>
        <begin position="1"/>
        <end position="20"/>
    </location>
</feature>
<evidence type="ECO:0000256" key="4">
    <source>
        <dbReference type="ARBA" id="ARBA00023242"/>
    </source>
</evidence>
<feature type="compositionally biased region" description="Acidic residues" evidence="6">
    <location>
        <begin position="46"/>
        <end position="55"/>
    </location>
</feature>
<name>A0AAV2GPU2_9ROSI</name>
<evidence type="ECO:0000256" key="5">
    <source>
        <dbReference type="PROSITE-ProRule" id="PRU01191"/>
    </source>
</evidence>
<evidence type="ECO:0000256" key="6">
    <source>
        <dbReference type="SAM" id="MobiDB-lite"/>
    </source>
</evidence>
<comment type="caution">
    <text evidence="5">Lacks conserved residue(s) required for the propagation of feature annotation.</text>
</comment>
<protein>
    <submittedName>
        <fullName evidence="7">Uncharacterized protein</fullName>
    </submittedName>
</protein>
<dbReference type="AlphaFoldDB" id="A0AAV2GPU2"/>
<keyword evidence="2" id="KW-0805">Transcription regulation</keyword>
<dbReference type="InterPro" id="IPR005202">
    <property type="entry name" value="TF_GRAS"/>
</dbReference>
<reference evidence="7 8" key="1">
    <citation type="submission" date="2024-04" db="EMBL/GenBank/DDBJ databases">
        <authorList>
            <person name="Fracassetti M."/>
        </authorList>
    </citation>
    <scope>NUCLEOTIDE SEQUENCE [LARGE SCALE GENOMIC DNA]</scope>
</reference>